<evidence type="ECO:0000256" key="8">
    <source>
        <dbReference type="SAM" id="MobiDB-lite"/>
    </source>
</evidence>
<keyword evidence="7" id="KW-0645">Protease</keyword>
<accession>A0A9D1I9S8</accession>
<evidence type="ECO:0000256" key="3">
    <source>
        <dbReference type="ARBA" id="ARBA00009370"/>
    </source>
</evidence>
<evidence type="ECO:0000256" key="6">
    <source>
        <dbReference type="PIRSR" id="PIRSR600223-1"/>
    </source>
</evidence>
<dbReference type="AlphaFoldDB" id="A0A9D1I9S8"/>
<dbReference type="Gene3D" id="2.10.109.10">
    <property type="entry name" value="Umud Fragment, subunit A"/>
    <property type="match status" value="1"/>
</dbReference>
<evidence type="ECO:0000259" key="9">
    <source>
        <dbReference type="Pfam" id="PF10502"/>
    </source>
</evidence>
<evidence type="ECO:0000256" key="1">
    <source>
        <dbReference type="ARBA" id="ARBA00000677"/>
    </source>
</evidence>
<keyword evidence="7" id="KW-0812">Transmembrane</keyword>
<feature type="active site" evidence="6">
    <location>
        <position position="98"/>
    </location>
</feature>
<dbReference type="SUPFAM" id="SSF51306">
    <property type="entry name" value="LexA/Signal peptidase"/>
    <property type="match status" value="1"/>
</dbReference>
<feature type="domain" description="Peptidase S26" evidence="9">
    <location>
        <begin position="67"/>
        <end position="240"/>
    </location>
</feature>
<dbReference type="GO" id="GO:0004252">
    <property type="term" value="F:serine-type endopeptidase activity"/>
    <property type="evidence" value="ECO:0007669"/>
    <property type="project" value="InterPro"/>
</dbReference>
<organism evidence="10 11">
    <name type="scientific">Candidatus Pullichristensenella excrementigallinarum</name>
    <dbReference type="NCBI Taxonomy" id="2840907"/>
    <lineage>
        <taxon>Bacteria</taxon>
        <taxon>Bacillati</taxon>
        <taxon>Bacillota</taxon>
        <taxon>Clostridia</taxon>
        <taxon>Candidatus Pullichristensenella</taxon>
    </lineage>
</organism>
<sequence>MDENRNPYSPNEQESADNARESSPLSANAQVPSADSASAQGDSGALPPEENPSQKRSARAKNIKKEIREWVVALAVAVLAAILIRTFLFTLIRVDGESMLDTLHNNERLFVTVLDVKLSGVERGDVVICHYPNRYSTNILGIETQTNFVKRVVGVPGDVVERKNNITYINGEALDPLNFQYYPYRPDYEPYTLGEDEYFVVGDNRYNSHDSRDWKDDDPSQDVGPITGDMIVGKARYVIWPIDAWRAIE</sequence>
<dbReference type="PANTHER" id="PTHR43390:SF1">
    <property type="entry name" value="CHLOROPLAST PROCESSING PEPTIDASE"/>
    <property type="match status" value="1"/>
</dbReference>
<evidence type="ECO:0000256" key="7">
    <source>
        <dbReference type="RuleBase" id="RU362042"/>
    </source>
</evidence>
<keyword evidence="7" id="KW-0472">Membrane</keyword>
<dbReference type="PROSITE" id="PS00761">
    <property type="entry name" value="SPASE_I_3"/>
    <property type="match status" value="1"/>
</dbReference>
<dbReference type="NCBIfam" id="TIGR02227">
    <property type="entry name" value="sigpep_I_bact"/>
    <property type="match status" value="1"/>
</dbReference>
<dbReference type="GO" id="GO:0005886">
    <property type="term" value="C:plasma membrane"/>
    <property type="evidence" value="ECO:0007669"/>
    <property type="project" value="UniProtKB-SubCell"/>
</dbReference>
<name>A0A9D1I9S8_9FIRM</name>
<evidence type="ECO:0000256" key="4">
    <source>
        <dbReference type="ARBA" id="ARBA00013208"/>
    </source>
</evidence>
<dbReference type="InterPro" id="IPR019758">
    <property type="entry name" value="Pept_S26A_signal_pept_1_CS"/>
</dbReference>
<feature type="transmembrane region" description="Helical" evidence="7">
    <location>
        <begin position="70"/>
        <end position="92"/>
    </location>
</feature>
<dbReference type="EMBL" id="DVMU01000038">
    <property type="protein sequence ID" value="HIU33248.1"/>
    <property type="molecule type" value="Genomic_DNA"/>
</dbReference>
<comment type="catalytic activity">
    <reaction evidence="1 7">
        <text>Cleavage of hydrophobic, N-terminal signal or leader sequences from secreted and periplasmic proteins.</text>
        <dbReference type="EC" id="3.4.21.89"/>
    </reaction>
</comment>
<evidence type="ECO:0000313" key="10">
    <source>
        <dbReference type="EMBL" id="HIU33248.1"/>
    </source>
</evidence>
<comment type="subcellular location">
    <subcellularLocation>
        <location evidence="2">Cell membrane</location>
        <topology evidence="2">Single-pass type II membrane protein</topology>
    </subcellularLocation>
    <subcellularLocation>
        <location evidence="7">Membrane</location>
        <topology evidence="7">Single-pass type II membrane protein</topology>
    </subcellularLocation>
</comment>
<keyword evidence="5 7" id="KW-0378">Hydrolase</keyword>
<dbReference type="Pfam" id="PF10502">
    <property type="entry name" value="Peptidase_S26"/>
    <property type="match status" value="1"/>
</dbReference>
<reference evidence="10" key="1">
    <citation type="submission" date="2020-10" db="EMBL/GenBank/DDBJ databases">
        <authorList>
            <person name="Gilroy R."/>
        </authorList>
    </citation>
    <scope>NUCLEOTIDE SEQUENCE</scope>
    <source>
        <strain evidence="10">ChiHcec3-11533</strain>
    </source>
</reference>
<feature type="compositionally biased region" description="Polar residues" evidence="8">
    <location>
        <begin position="21"/>
        <end position="31"/>
    </location>
</feature>
<comment type="caution">
    <text evidence="10">The sequence shown here is derived from an EMBL/GenBank/DDBJ whole genome shotgun (WGS) entry which is preliminary data.</text>
</comment>
<dbReference type="PANTHER" id="PTHR43390">
    <property type="entry name" value="SIGNAL PEPTIDASE I"/>
    <property type="match status" value="1"/>
</dbReference>
<dbReference type="InterPro" id="IPR000223">
    <property type="entry name" value="Pept_S26A_signal_pept_1"/>
</dbReference>
<comment type="similarity">
    <text evidence="3 7">Belongs to the peptidase S26 family.</text>
</comment>
<protein>
    <recommendedName>
        <fullName evidence="4 7">Signal peptidase I</fullName>
        <ecNumber evidence="4 7">3.4.21.89</ecNumber>
    </recommendedName>
</protein>
<dbReference type="GO" id="GO:0009003">
    <property type="term" value="F:signal peptidase activity"/>
    <property type="evidence" value="ECO:0007669"/>
    <property type="project" value="UniProtKB-EC"/>
</dbReference>
<reference evidence="10" key="2">
    <citation type="journal article" date="2021" name="PeerJ">
        <title>Extensive microbial diversity within the chicken gut microbiome revealed by metagenomics and culture.</title>
        <authorList>
            <person name="Gilroy R."/>
            <person name="Ravi A."/>
            <person name="Getino M."/>
            <person name="Pursley I."/>
            <person name="Horton D.L."/>
            <person name="Alikhan N.F."/>
            <person name="Baker D."/>
            <person name="Gharbi K."/>
            <person name="Hall N."/>
            <person name="Watson M."/>
            <person name="Adriaenssens E.M."/>
            <person name="Foster-Nyarko E."/>
            <person name="Jarju S."/>
            <person name="Secka A."/>
            <person name="Antonio M."/>
            <person name="Oren A."/>
            <person name="Chaudhuri R.R."/>
            <person name="La Ragione R."/>
            <person name="Hildebrand F."/>
            <person name="Pallen M.J."/>
        </authorList>
    </citation>
    <scope>NUCLEOTIDE SEQUENCE</scope>
    <source>
        <strain evidence="10">ChiHcec3-11533</strain>
    </source>
</reference>
<dbReference type="GO" id="GO:0006465">
    <property type="term" value="P:signal peptide processing"/>
    <property type="evidence" value="ECO:0007669"/>
    <property type="project" value="InterPro"/>
</dbReference>
<feature type="compositionally biased region" description="Polar residues" evidence="8">
    <location>
        <begin position="1"/>
        <end position="13"/>
    </location>
</feature>
<evidence type="ECO:0000256" key="5">
    <source>
        <dbReference type="ARBA" id="ARBA00022801"/>
    </source>
</evidence>
<gene>
    <name evidence="10" type="primary">lepB</name>
    <name evidence="10" type="ORF">IAB02_01670</name>
</gene>
<evidence type="ECO:0000256" key="2">
    <source>
        <dbReference type="ARBA" id="ARBA00004401"/>
    </source>
</evidence>
<dbReference type="Proteomes" id="UP000824072">
    <property type="component" value="Unassembled WGS sequence"/>
</dbReference>
<feature type="region of interest" description="Disordered" evidence="8">
    <location>
        <begin position="1"/>
        <end position="60"/>
    </location>
</feature>
<evidence type="ECO:0000313" key="11">
    <source>
        <dbReference type="Proteomes" id="UP000824072"/>
    </source>
</evidence>
<dbReference type="PRINTS" id="PR00727">
    <property type="entry name" value="LEADERPTASE"/>
</dbReference>
<dbReference type="InterPro" id="IPR019533">
    <property type="entry name" value="Peptidase_S26"/>
</dbReference>
<dbReference type="CDD" id="cd06530">
    <property type="entry name" value="S26_SPase_I"/>
    <property type="match status" value="1"/>
</dbReference>
<feature type="compositionally biased region" description="Low complexity" evidence="8">
    <location>
        <begin position="33"/>
        <end position="45"/>
    </location>
</feature>
<dbReference type="EC" id="3.4.21.89" evidence="4 7"/>
<feature type="active site" evidence="6">
    <location>
        <position position="150"/>
    </location>
</feature>
<dbReference type="InterPro" id="IPR036286">
    <property type="entry name" value="LexA/Signal_pep-like_sf"/>
</dbReference>
<keyword evidence="7" id="KW-1133">Transmembrane helix</keyword>
<proteinExistence type="inferred from homology"/>